<dbReference type="AlphaFoldDB" id="A0A7U9PYK7"/>
<dbReference type="OrthoDB" id="4327125at2"/>
<protein>
    <recommendedName>
        <fullName evidence="1">DUF397 domain-containing protein</fullName>
    </recommendedName>
</protein>
<accession>A0A7U9PYK7</accession>
<reference evidence="2 3" key="1">
    <citation type="submission" date="2018-11" db="EMBL/GenBank/DDBJ databases">
        <title>Whole genome sequence of Streptomyces chrestomyceticus NBRC 13444(T).</title>
        <authorList>
            <person name="Komaki H."/>
            <person name="Tamura T."/>
        </authorList>
    </citation>
    <scope>NUCLEOTIDE SEQUENCE [LARGE SCALE GENOMIC DNA]</scope>
    <source>
        <strain evidence="2 3">NBRC 13444</strain>
    </source>
</reference>
<evidence type="ECO:0000313" key="2">
    <source>
        <dbReference type="EMBL" id="GCD35840.1"/>
    </source>
</evidence>
<gene>
    <name evidence="2" type="ORF">OEIGOIKO_03587</name>
</gene>
<feature type="domain" description="DUF397" evidence="1">
    <location>
        <begin position="7"/>
        <end position="59"/>
    </location>
</feature>
<organism evidence="2 3">
    <name type="scientific">Streptomyces chrestomyceticus JCM 4735</name>
    <dbReference type="NCBI Taxonomy" id="1306181"/>
    <lineage>
        <taxon>Bacteria</taxon>
        <taxon>Bacillati</taxon>
        <taxon>Actinomycetota</taxon>
        <taxon>Actinomycetes</taxon>
        <taxon>Kitasatosporales</taxon>
        <taxon>Streptomycetaceae</taxon>
        <taxon>Streptomyces</taxon>
    </lineage>
</organism>
<dbReference type="RefSeq" id="WP_125045681.1">
    <property type="nucleotide sequence ID" value="NZ_BHZC01000001.1"/>
</dbReference>
<dbReference type="Proteomes" id="UP000287830">
    <property type="component" value="Unassembled WGS sequence"/>
</dbReference>
<dbReference type="EMBL" id="BHZC01000001">
    <property type="protein sequence ID" value="GCD35840.1"/>
    <property type="molecule type" value="Genomic_DNA"/>
</dbReference>
<dbReference type="InterPro" id="IPR007278">
    <property type="entry name" value="DUF397"/>
</dbReference>
<dbReference type="GeneID" id="95622489"/>
<comment type="caution">
    <text evidence="2">The sequence shown here is derived from an EMBL/GenBank/DDBJ whole genome shotgun (WGS) entry which is preliminary data.</text>
</comment>
<proteinExistence type="predicted"/>
<evidence type="ECO:0000259" key="1">
    <source>
        <dbReference type="Pfam" id="PF04149"/>
    </source>
</evidence>
<dbReference type="Pfam" id="PF04149">
    <property type="entry name" value="DUF397"/>
    <property type="match status" value="1"/>
</dbReference>
<evidence type="ECO:0000313" key="3">
    <source>
        <dbReference type="Proteomes" id="UP000287830"/>
    </source>
</evidence>
<name>A0A7U9PYK7_9ACTN</name>
<sequence length="72" mass="7912">MHRIARTWQKSSYSTHGNDDCVEVAASANGPVLYRESDRPGVVARVSAHTWAAFLRDVKAGSGRPERHVPVP</sequence>